<name>C6BPE6_RALP1</name>
<proteinExistence type="predicted"/>
<feature type="transmembrane region" description="Helical" evidence="1">
    <location>
        <begin position="70"/>
        <end position="91"/>
    </location>
</feature>
<dbReference type="EMBL" id="CP001646">
    <property type="protein sequence ID" value="ACS66070.1"/>
    <property type="molecule type" value="Genomic_DNA"/>
</dbReference>
<evidence type="ECO:0000313" key="2">
    <source>
        <dbReference type="EMBL" id="ACS66070.1"/>
    </source>
</evidence>
<dbReference type="HOGENOM" id="CLU_2370742_0_0_4"/>
<protein>
    <recommendedName>
        <fullName evidence="3">Transmembrane protein</fullName>
    </recommendedName>
</protein>
<accession>C6BPE6</accession>
<feature type="transmembrane region" description="Helical" evidence="1">
    <location>
        <begin position="28"/>
        <end position="46"/>
    </location>
</feature>
<evidence type="ECO:0008006" key="3">
    <source>
        <dbReference type="Google" id="ProtNLM"/>
    </source>
</evidence>
<dbReference type="AlphaFoldDB" id="C6BPE6"/>
<keyword evidence="1" id="KW-1133">Transmembrane helix</keyword>
<gene>
    <name evidence="2" type="ordered locus">Rpic12D_4836</name>
</gene>
<evidence type="ECO:0000256" key="1">
    <source>
        <dbReference type="SAM" id="Phobius"/>
    </source>
</evidence>
<organism evidence="2">
    <name type="scientific">Ralstonia pickettii (strain 12D)</name>
    <dbReference type="NCBI Taxonomy" id="428406"/>
    <lineage>
        <taxon>Bacteria</taxon>
        <taxon>Pseudomonadati</taxon>
        <taxon>Pseudomonadota</taxon>
        <taxon>Betaproteobacteria</taxon>
        <taxon>Burkholderiales</taxon>
        <taxon>Burkholderiaceae</taxon>
        <taxon>Ralstonia</taxon>
    </lineage>
</organism>
<keyword evidence="2" id="KW-0614">Plasmid</keyword>
<reference evidence="2" key="1">
    <citation type="submission" date="2009-06" db="EMBL/GenBank/DDBJ databases">
        <title>Complete sequence plasmid 1 of Ralstonia pickettii 12D.</title>
        <authorList>
            <consortium name="US DOE Joint Genome Institute"/>
            <person name="Lucas S."/>
            <person name="Copeland A."/>
            <person name="Lapidus A."/>
            <person name="Glavina del Rio T."/>
            <person name="Dalin E."/>
            <person name="Tice H."/>
            <person name="Bruce D."/>
            <person name="Goodwin L."/>
            <person name="Pitluck S."/>
            <person name="Sims D."/>
            <person name="Meincke L."/>
            <person name="Brettin T."/>
            <person name="Detter J.C."/>
            <person name="Han C."/>
            <person name="Larimer F."/>
            <person name="Land M."/>
            <person name="Hauser L."/>
            <person name="Kyrpides N."/>
            <person name="Ovchinnikova G."/>
            <person name="Marsh T."/>
            <person name="Richardson P."/>
        </authorList>
    </citation>
    <scope>NUCLEOTIDE SEQUENCE [LARGE SCALE GENOMIC DNA]</scope>
    <source>
        <plasmid evidence="2">12D</plasmid>
        <plasmid evidence="2">pRp12D01</plasmid>
    </source>
</reference>
<dbReference type="KEGG" id="rpf:Rpic12D_4836"/>
<keyword evidence="1" id="KW-0472">Membrane</keyword>
<feature type="transmembrane region" description="Helical" evidence="1">
    <location>
        <begin position="6"/>
        <end position="21"/>
    </location>
</feature>
<sequence>MILFKILFWIVLAIAIYVYQLRHVAPAAGIGVLAACVFAADIWVAYRRPPADPTGVGELLDKPEWRVHKLGLWLMAAIALVFSATTLLRFLNGGH</sequence>
<keyword evidence="1" id="KW-0812">Transmembrane</keyword>
<geneLocation type="plasmid" evidence="2">
    <name>pRp12D01</name>
</geneLocation>